<proteinExistence type="predicted"/>
<evidence type="ECO:0000313" key="2">
    <source>
        <dbReference type="EMBL" id="KIY53237.1"/>
    </source>
</evidence>
<name>A0A0D7ANV0_9AGAR</name>
<dbReference type="AlphaFoldDB" id="A0A0D7ANV0"/>
<dbReference type="EMBL" id="KN881627">
    <property type="protein sequence ID" value="KIY53237.1"/>
    <property type="molecule type" value="Genomic_DNA"/>
</dbReference>
<protein>
    <submittedName>
        <fullName evidence="2">Uncharacterized protein</fullName>
    </submittedName>
</protein>
<gene>
    <name evidence="2" type="ORF">FISHEDRAFT_55318</name>
</gene>
<feature type="region of interest" description="Disordered" evidence="1">
    <location>
        <begin position="96"/>
        <end position="116"/>
    </location>
</feature>
<dbReference type="Proteomes" id="UP000054144">
    <property type="component" value="Unassembled WGS sequence"/>
</dbReference>
<sequence length="184" mass="20278">MPRQIVWFQFKVALLANAHEGAILYLSTSSSEGRRRGRKNVSEGVLGGQSSSARVKGVRENDIALVNQGSGPYRSGIKLKAQAFDSDSRIGRMGFGTRTVNNSGQKAKANTHVDKTDGMDNNVCPVTSVHEIPEWSASGARRDTVGCKERAWNKPLERRYNLDPQTPAKGEDFHLDMWGDDELC</sequence>
<evidence type="ECO:0000313" key="3">
    <source>
        <dbReference type="Proteomes" id="UP000054144"/>
    </source>
</evidence>
<accession>A0A0D7ANV0</accession>
<keyword evidence="3" id="KW-1185">Reference proteome</keyword>
<reference evidence="2 3" key="1">
    <citation type="journal article" date="2015" name="Fungal Genet. Biol.">
        <title>Evolution of novel wood decay mechanisms in Agaricales revealed by the genome sequences of Fistulina hepatica and Cylindrobasidium torrendii.</title>
        <authorList>
            <person name="Floudas D."/>
            <person name="Held B.W."/>
            <person name="Riley R."/>
            <person name="Nagy L.G."/>
            <person name="Koehler G."/>
            <person name="Ransdell A.S."/>
            <person name="Younus H."/>
            <person name="Chow J."/>
            <person name="Chiniquy J."/>
            <person name="Lipzen A."/>
            <person name="Tritt A."/>
            <person name="Sun H."/>
            <person name="Haridas S."/>
            <person name="LaButti K."/>
            <person name="Ohm R.A."/>
            <person name="Kues U."/>
            <person name="Blanchette R.A."/>
            <person name="Grigoriev I.V."/>
            <person name="Minto R.E."/>
            <person name="Hibbett D.S."/>
        </authorList>
    </citation>
    <scope>NUCLEOTIDE SEQUENCE [LARGE SCALE GENOMIC DNA]</scope>
    <source>
        <strain evidence="2 3">ATCC 64428</strain>
    </source>
</reference>
<evidence type="ECO:0000256" key="1">
    <source>
        <dbReference type="SAM" id="MobiDB-lite"/>
    </source>
</evidence>
<organism evidence="2 3">
    <name type="scientific">Fistulina hepatica ATCC 64428</name>
    <dbReference type="NCBI Taxonomy" id="1128425"/>
    <lineage>
        <taxon>Eukaryota</taxon>
        <taxon>Fungi</taxon>
        <taxon>Dikarya</taxon>
        <taxon>Basidiomycota</taxon>
        <taxon>Agaricomycotina</taxon>
        <taxon>Agaricomycetes</taxon>
        <taxon>Agaricomycetidae</taxon>
        <taxon>Agaricales</taxon>
        <taxon>Fistulinaceae</taxon>
        <taxon>Fistulina</taxon>
    </lineage>
</organism>